<keyword evidence="4 9" id="KW-0813">Transport</keyword>
<comment type="similarity">
    <text evidence="2 9">Belongs to the complex I subunit 3 family.</text>
</comment>
<keyword evidence="9 10" id="KW-0496">Mitochondrion</keyword>
<evidence type="ECO:0000256" key="3">
    <source>
        <dbReference type="ARBA" id="ARBA00021007"/>
    </source>
</evidence>
<geneLocation type="mitochondrion" evidence="10"/>
<keyword evidence="9" id="KW-1278">Translocase</keyword>
<name>A0A3Q8UAA8_9HYME</name>
<keyword evidence="9" id="KW-0520">NAD</keyword>
<keyword evidence="7 9" id="KW-0472">Membrane</keyword>
<gene>
    <name evidence="10" type="primary">nad3</name>
</gene>
<dbReference type="InterPro" id="IPR038430">
    <property type="entry name" value="NDAH_ubi_oxred_su3_sf"/>
</dbReference>
<evidence type="ECO:0000256" key="6">
    <source>
        <dbReference type="ARBA" id="ARBA00022989"/>
    </source>
</evidence>
<feature type="transmembrane region" description="Helical" evidence="9">
    <location>
        <begin position="6"/>
        <end position="25"/>
    </location>
</feature>
<proteinExistence type="inferred from homology"/>
<keyword evidence="9" id="KW-0830">Ubiquinone</keyword>
<dbReference type="AlphaFoldDB" id="A0A3Q8UAA8"/>
<dbReference type="Gene3D" id="1.20.58.1610">
    <property type="entry name" value="NADH:ubiquinone/plastoquinone oxidoreductase, chain 3"/>
    <property type="match status" value="1"/>
</dbReference>
<dbReference type="PANTHER" id="PTHR11058:SF9">
    <property type="entry name" value="NADH-UBIQUINONE OXIDOREDUCTASE CHAIN 3"/>
    <property type="match status" value="1"/>
</dbReference>
<comment type="function">
    <text evidence="9">Core subunit of the mitochondrial membrane respiratory chain NADH dehydrogenase (Complex I) which catalyzes electron transfer from NADH through the respiratory chain, using ubiquinone as an electron acceptor. Essential for the catalytic activity of complex I.</text>
</comment>
<organism evidence="10">
    <name type="scientific">Platygaster sp. ZJUH_2016029</name>
    <dbReference type="NCBI Taxonomy" id="2496284"/>
    <lineage>
        <taxon>Eukaryota</taxon>
        <taxon>Metazoa</taxon>
        <taxon>Ecdysozoa</taxon>
        <taxon>Arthropoda</taxon>
        <taxon>Hexapoda</taxon>
        <taxon>Insecta</taxon>
        <taxon>Pterygota</taxon>
        <taxon>Neoptera</taxon>
        <taxon>Endopterygota</taxon>
        <taxon>Hymenoptera</taxon>
        <taxon>Apocrita</taxon>
        <taxon>Proctotrupomorpha</taxon>
        <taxon>Platygastroidea</taxon>
        <taxon>Platygastridae</taxon>
        <taxon>Platygastrinae</taxon>
        <taxon>Platygaster</taxon>
    </lineage>
</organism>
<accession>A0A3Q8UAA8</accession>
<comment type="subcellular location">
    <subcellularLocation>
        <location evidence="1">Membrane</location>
    </subcellularLocation>
    <subcellularLocation>
        <location evidence="9">Mitochondrion membrane</location>
        <topology evidence="9">Multi-pass membrane protein</topology>
    </subcellularLocation>
</comment>
<evidence type="ECO:0000256" key="2">
    <source>
        <dbReference type="ARBA" id="ARBA00008472"/>
    </source>
</evidence>
<evidence type="ECO:0000256" key="8">
    <source>
        <dbReference type="ARBA" id="ARBA00049551"/>
    </source>
</evidence>
<comment type="catalytic activity">
    <reaction evidence="8 9">
        <text>a ubiquinone + NADH + 5 H(+)(in) = a ubiquinol + NAD(+) + 4 H(+)(out)</text>
        <dbReference type="Rhea" id="RHEA:29091"/>
        <dbReference type="Rhea" id="RHEA-COMP:9565"/>
        <dbReference type="Rhea" id="RHEA-COMP:9566"/>
        <dbReference type="ChEBI" id="CHEBI:15378"/>
        <dbReference type="ChEBI" id="CHEBI:16389"/>
        <dbReference type="ChEBI" id="CHEBI:17976"/>
        <dbReference type="ChEBI" id="CHEBI:57540"/>
        <dbReference type="ChEBI" id="CHEBI:57945"/>
        <dbReference type="EC" id="7.1.1.2"/>
    </reaction>
</comment>
<sequence>MYIVIIFMVGIMIIPFFMLLLNLIIKKFDLIMREKNSCFECGFNSVIKFRLPFSIQFFFISILFLIFDVEMILLFPLLKMVNLNSLMVWLFSSMFIFFILLLGFYLEWLSNLIKWFN</sequence>
<keyword evidence="5 9" id="KW-0812">Transmembrane</keyword>
<evidence type="ECO:0000256" key="7">
    <source>
        <dbReference type="ARBA" id="ARBA00023136"/>
    </source>
</evidence>
<keyword evidence="9" id="KW-0679">Respiratory chain</keyword>
<protein>
    <recommendedName>
        <fullName evidence="3 9">NADH-ubiquinone oxidoreductase chain 3</fullName>
        <ecNumber evidence="9">7.1.1.2</ecNumber>
    </recommendedName>
</protein>
<dbReference type="Pfam" id="PF00507">
    <property type="entry name" value="Oxidored_q4"/>
    <property type="match status" value="1"/>
</dbReference>
<dbReference type="GO" id="GO:0008137">
    <property type="term" value="F:NADH dehydrogenase (ubiquinone) activity"/>
    <property type="evidence" value="ECO:0007669"/>
    <property type="project" value="UniProtKB-UniRule"/>
</dbReference>
<dbReference type="PANTHER" id="PTHR11058">
    <property type="entry name" value="NADH-UBIQUINONE OXIDOREDUCTASE CHAIN 3"/>
    <property type="match status" value="1"/>
</dbReference>
<keyword evidence="9" id="KW-0249">Electron transport</keyword>
<evidence type="ECO:0000313" key="10">
    <source>
        <dbReference type="EMBL" id="AZL93431.1"/>
    </source>
</evidence>
<dbReference type="InterPro" id="IPR000440">
    <property type="entry name" value="NADH_UbQ/plastoQ_OxRdtase_su3"/>
</dbReference>
<feature type="transmembrane region" description="Helical" evidence="9">
    <location>
        <begin position="87"/>
        <end position="106"/>
    </location>
</feature>
<dbReference type="GO" id="GO:0031966">
    <property type="term" value="C:mitochondrial membrane"/>
    <property type="evidence" value="ECO:0007669"/>
    <property type="project" value="UniProtKB-SubCell"/>
</dbReference>
<evidence type="ECO:0000256" key="9">
    <source>
        <dbReference type="RuleBase" id="RU003640"/>
    </source>
</evidence>
<evidence type="ECO:0000256" key="1">
    <source>
        <dbReference type="ARBA" id="ARBA00004370"/>
    </source>
</evidence>
<dbReference type="EMBL" id="MG923510">
    <property type="protein sequence ID" value="AZL93431.1"/>
    <property type="molecule type" value="Genomic_DNA"/>
</dbReference>
<dbReference type="EC" id="7.1.1.2" evidence="9"/>
<keyword evidence="6 9" id="KW-1133">Transmembrane helix</keyword>
<reference evidence="10" key="1">
    <citation type="journal article" date="2018" name="Mol. Phylogenet. Evol.">
        <title>Mitochondrial phylogenomics of the Hymenoptera.</title>
        <authorList>
            <person name="Tang P."/>
            <person name="Zhu J.C."/>
            <person name="Zheng B.Y."/>
            <person name="Wei S.J."/>
            <person name="Sharkey M."/>
            <person name="Chen X.X."/>
            <person name="Vogler A.P."/>
        </authorList>
    </citation>
    <scope>NUCLEOTIDE SEQUENCE</scope>
</reference>
<evidence type="ECO:0000256" key="4">
    <source>
        <dbReference type="ARBA" id="ARBA00022448"/>
    </source>
</evidence>
<feature type="transmembrane region" description="Helical" evidence="9">
    <location>
        <begin position="57"/>
        <end position="75"/>
    </location>
</feature>
<evidence type="ECO:0000256" key="5">
    <source>
        <dbReference type="ARBA" id="ARBA00022692"/>
    </source>
</evidence>
<dbReference type="GO" id="GO:0030964">
    <property type="term" value="C:NADH dehydrogenase complex"/>
    <property type="evidence" value="ECO:0007669"/>
    <property type="project" value="TreeGrafter"/>
</dbReference>